<evidence type="ECO:0000313" key="7">
    <source>
        <dbReference type="EMBL" id="OAT81460.1"/>
    </source>
</evidence>
<feature type="transmembrane region" description="Helical" evidence="6">
    <location>
        <begin position="359"/>
        <end position="381"/>
    </location>
</feature>
<dbReference type="PANTHER" id="PTHR30474:SF3">
    <property type="entry name" value="PEPTIDOGLYCAN GLYCOSYLTRANSFERASE RODA"/>
    <property type="match status" value="1"/>
</dbReference>
<comment type="caution">
    <text evidence="7">The sequence shown here is derived from an EMBL/GenBank/DDBJ whole genome shotgun (WGS) entry which is preliminary data.</text>
</comment>
<dbReference type="PANTHER" id="PTHR30474">
    <property type="entry name" value="CELL CYCLE PROTEIN"/>
    <property type="match status" value="1"/>
</dbReference>
<accession>A0A1B7LEF2</accession>
<comment type="subcellular location">
    <subcellularLocation>
        <location evidence="1">Membrane</location>
        <topology evidence="1">Multi-pass membrane protein</topology>
    </subcellularLocation>
</comment>
<dbReference type="GO" id="GO:0005886">
    <property type="term" value="C:plasma membrane"/>
    <property type="evidence" value="ECO:0007669"/>
    <property type="project" value="TreeGrafter"/>
</dbReference>
<evidence type="ECO:0000256" key="5">
    <source>
        <dbReference type="ARBA" id="ARBA00023136"/>
    </source>
</evidence>
<reference evidence="7 8" key="1">
    <citation type="submission" date="2016-04" db="EMBL/GenBank/DDBJ databases">
        <authorList>
            <person name="Evans L.H."/>
            <person name="Alamgir A."/>
            <person name="Owens N."/>
            <person name="Weber N.D."/>
            <person name="Virtaneva K."/>
            <person name="Barbian K."/>
            <person name="Babar A."/>
            <person name="Rosenke K."/>
        </authorList>
    </citation>
    <scope>NUCLEOTIDE SEQUENCE [LARGE SCALE GENOMIC DNA]</scope>
    <source>
        <strain evidence="7 8">LMa1</strain>
    </source>
</reference>
<feature type="transmembrane region" description="Helical" evidence="6">
    <location>
        <begin position="12"/>
        <end position="31"/>
    </location>
</feature>
<dbReference type="Pfam" id="PF01098">
    <property type="entry name" value="FTSW_RODA_SPOVE"/>
    <property type="match status" value="1"/>
</dbReference>
<dbReference type="AlphaFoldDB" id="A0A1B7LEF2"/>
<gene>
    <name evidence="7" type="ORF">A6M21_11115</name>
</gene>
<dbReference type="STRING" id="1838280.A6M21_11115"/>
<feature type="transmembrane region" description="Helical" evidence="6">
    <location>
        <begin position="124"/>
        <end position="142"/>
    </location>
</feature>
<evidence type="ECO:0000256" key="1">
    <source>
        <dbReference type="ARBA" id="ARBA00004141"/>
    </source>
</evidence>
<feature type="transmembrane region" description="Helical" evidence="6">
    <location>
        <begin position="92"/>
        <end position="112"/>
    </location>
</feature>
<evidence type="ECO:0000256" key="3">
    <source>
        <dbReference type="ARBA" id="ARBA00022960"/>
    </source>
</evidence>
<keyword evidence="2 6" id="KW-0812">Transmembrane</keyword>
<feature type="transmembrane region" description="Helical" evidence="6">
    <location>
        <begin position="37"/>
        <end position="60"/>
    </location>
</feature>
<dbReference type="GO" id="GO:0015648">
    <property type="term" value="F:lipid-linked peptidoglycan transporter activity"/>
    <property type="evidence" value="ECO:0007669"/>
    <property type="project" value="TreeGrafter"/>
</dbReference>
<dbReference type="GO" id="GO:0051301">
    <property type="term" value="P:cell division"/>
    <property type="evidence" value="ECO:0007669"/>
    <property type="project" value="InterPro"/>
</dbReference>
<name>A0A1B7LEF2_9FIRM</name>
<evidence type="ECO:0000256" key="4">
    <source>
        <dbReference type="ARBA" id="ARBA00022989"/>
    </source>
</evidence>
<feature type="transmembrane region" description="Helical" evidence="6">
    <location>
        <begin position="393"/>
        <end position="414"/>
    </location>
</feature>
<dbReference type="EMBL" id="LYVF01000164">
    <property type="protein sequence ID" value="OAT81460.1"/>
    <property type="molecule type" value="Genomic_DNA"/>
</dbReference>
<sequence length="424" mass="45665">MAAGQPRRCELLLLAVVGLYMLAGATVLYLMHPASGLMAPAGAVLGTVAFITVSLIWQVAGFRGDPFLLPLVAVFSATSLVFLYRINPFYAWRQFVWLLAGLVVLLLITFLLHNYRVLADYKYIYALAGAVALLLPIFFGVEQGGARSWLNLGGFQVQPSEFVKILLVLFLASFLSENRLVLSEGTRSVLGIGLPGPQEWGPLLGMWGISLLLLIFQKDLGTALIYFGTFLAMVYISTARVAYVFFGLALFLAGAAGSFQLFGHVRQRVEVWLNPWRYVETSGYQVVQSLFALAAGGMTGAGLGAGHPGYIPAVHTDFIFAAITEETGLLGGMAVIVLYMFFVYRGFRIALSARNDFAALLAAGLTALMGLQAFIIIGGVTKLLPLTGVTLPFVSYGGSSLVANFIILGLLLVISHEAGEYHAN</sequence>
<keyword evidence="5 6" id="KW-0472">Membrane</keyword>
<evidence type="ECO:0000256" key="6">
    <source>
        <dbReference type="SAM" id="Phobius"/>
    </source>
</evidence>
<keyword evidence="4 6" id="KW-1133">Transmembrane helix</keyword>
<dbReference type="InterPro" id="IPR001182">
    <property type="entry name" value="FtsW/RodA"/>
</dbReference>
<feature type="transmembrane region" description="Helical" evidence="6">
    <location>
        <begin position="327"/>
        <end position="347"/>
    </location>
</feature>
<feature type="transmembrane region" description="Helical" evidence="6">
    <location>
        <begin position="203"/>
        <end position="236"/>
    </location>
</feature>
<evidence type="ECO:0000313" key="8">
    <source>
        <dbReference type="Proteomes" id="UP000078532"/>
    </source>
</evidence>
<feature type="transmembrane region" description="Helical" evidence="6">
    <location>
        <begin position="67"/>
        <end position="86"/>
    </location>
</feature>
<keyword evidence="3" id="KW-0133">Cell shape</keyword>
<feature type="transmembrane region" description="Helical" evidence="6">
    <location>
        <begin position="242"/>
        <end position="265"/>
    </location>
</feature>
<dbReference type="GO" id="GO:0032153">
    <property type="term" value="C:cell division site"/>
    <property type="evidence" value="ECO:0007669"/>
    <property type="project" value="TreeGrafter"/>
</dbReference>
<keyword evidence="8" id="KW-1185">Reference proteome</keyword>
<dbReference type="GO" id="GO:0008360">
    <property type="term" value="P:regulation of cell shape"/>
    <property type="evidence" value="ECO:0007669"/>
    <property type="project" value="UniProtKB-KW"/>
</dbReference>
<organism evidence="7 8">
    <name type="scientific">Desulfotomaculum copahuensis</name>
    <dbReference type="NCBI Taxonomy" id="1838280"/>
    <lineage>
        <taxon>Bacteria</taxon>
        <taxon>Bacillati</taxon>
        <taxon>Bacillota</taxon>
        <taxon>Clostridia</taxon>
        <taxon>Eubacteriales</taxon>
        <taxon>Desulfotomaculaceae</taxon>
        <taxon>Desulfotomaculum</taxon>
    </lineage>
</organism>
<evidence type="ECO:0000256" key="2">
    <source>
        <dbReference type="ARBA" id="ARBA00022692"/>
    </source>
</evidence>
<dbReference type="Proteomes" id="UP000078532">
    <property type="component" value="Unassembled WGS sequence"/>
</dbReference>
<protein>
    <submittedName>
        <fullName evidence="7">Cell cycle protein</fullName>
    </submittedName>
</protein>
<proteinExistence type="predicted"/>